<evidence type="ECO:0000313" key="2">
    <source>
        <dbReference type="EMBL" id="SFY41856.1"/>
    </source>
</evidence>
<dbReference type="EMBL" id="FPJO01000028">
    <property type="protein sequence ID" value="SFY41856.1"/>
    <property type="molecule type" value="Genomic_DNA"/>
</dbReference>
<gene>
    <name evidence="2" type="ORF">SAMN02787144_102889</name>
</gene>
<sequence>MQSDHRRACQPAYFQGAMPGSETDLSRNERSVARRSWPGRGRALRLSPSSQRRLGLVRQRARQARQAGGKTIGLAERLRAAQDALRESVG</sequence>
<protein>
    <submittedName>
        <fullName evidence="2">Uncharacterized protein</fullName>
    </submittedName>
</protein>
<accession>A0A1K2F3V7</accession>
<evidence type="ECO:0000256" key="1">
    <source>
        <dbReference type="SAM" id="MobiDB-lite"/>
    </source>
</evidence>
<reference evidence="2 3" key="1">
    <citation type="submission" date="2016-11" db="EMBL/GenBank/DDBJ databases">
        <authorList>
            <person name="Jaros S."/>
            <person name="Januszkiewicz K."/>
            <person name="Wedrychowicz H."/>
        </authorList>
    </citation>
    <scope>NUCLEOTIDE SEQUENCE [LARGE SCALE GENOMIC DNA]</scope>
    <source>
        <strain evidence="2 3">OK807</strain>
    </source>
</reference>
<proteinExistence type="predicted"/>
<evidence type="ECO:0000313" key="3">
    <source>
        <dbReference type="Proteomes" id="UP000181909"/>
    </source>
</evidence>
<feature type="compositionally biased region" description="Low complexity" evidence="1">
    <location>
        <begin position="51"/>
        <end position="69"/>
    </location>
</feature>
<feature type="region of interest" description="Disordered" evidence="1">
    <location>
        <begin position="1"/>
        <end position="70"/>
    </location>
</feature>
<dbReference type="Proteomes" id="UP000181909">
    <property type="component" value="Unassembled WGS sequence"/>
</dbReference>
<name>A0A1K2F3V7_STRAR</name>
<dbReference type="STRING" id="1893.SAMN02787144_102889"/>
<dbReference type="AlphaFoldDB" id="A0A1K2F3V7"/>
<organism evidence="2 3">
    <name type="scientific">Streptomyces atratus</name>
    <dbReference type="NCBI Taxonomy" id="1893"/>
    <lineage>
        <taxon>Bacteria</taxon>
        <taxon>Bacillati</taxon>
        <taxon>Actinomycetota</taxon>
        <taxon>Actinomycetes</taxon>
        <taxon>Kitasatosporales</taxon>
        <taxon>Streptomycetaceae</taxon>
        <taxon>Streptomyces</taxon>
    </lineage>
</organism>